<evidence type="ECO:0000313" key="1">
    <source>
        <dbReference type="EMBL" id="KAK3081894.1"/>
    </source>
</evidence>
<dbReference type="EMBL" id="JAWDJW010000041">
    <property type="protein sequence ID" value="KAK3081894.1"/>
    <property type="molecule type" value="Genomic_DNA"/>
</dbReference>
<comment type="caution">
    <text evidence="1">The sequence shown here is derived from an EMBL/GenBank/DDBJ whole genome shotgun (WGS) entry which is preliminary data.</text>
</comment>
<accession>A0ACC3DZA6</accession>
<dbReference type="Proteomes" id="UP001186974">
    <property type="component" value="Unassembled WGS sequence"/>
</dbReference>
<protein>
    <submittedName>
        <fullName evidence="1">Uncharacterized protein</fullName>
    </submittedName>
</protein>
<keyword evidence="2" id="KW-1185">Reference proteome</keyword>
<organism evidence="1 2">
    <name type="scientific">Coniosporium uncinatum</name>
    <dbReference type="NCBI Taxonomy" id="93489"/>
    <lineage>
        <taxon>Eukaryota</taxon>
        <taxon>Fungi</taxon>
        <taxon>Dikarya</taxon>
        <taxon>Ascomycota</taxon>
        <taxon>Pezizomycotina</taxon>
        <taxon>Dothideomycetes</taxon>
        <taxon>Dothideomycetes incertae sedis</taxon>
        <taxon>Coniosporium</taxon>
    </lineage>
</organism>
<sequence length="573" mass="63564">MFDHNVFAVLTAYDGKNKANSAFRLPENSMWFRSSVGGVAIKPTIDSRQATPAEDGESDEEELSVVDRLVVTFDKLLESENFENGLQFGTDLLSSHILLGHRGTKGVSAKQCNIIVDDNLCIWLHDYHSAHGSAVGYDGQNHNEDPFGEITIHSGSLAVEIKFVNHTMAAPQYVENLRAFVRKCKAAALKNKEDLLPVGRLGLSSEPPTEAPTEPQIINDKPIYFHGQFVGKGAFGEVYKVIRIRDGKVLAAKIFRSTSTKPTSKKRKLDGIDPAWLIQIRREFTLMKENPHANVMQVFDFRESPEPLIVMAYYPDGNMEDALVVDDKIRISAMGQILDGLSHLHAKGLAHRDLKPANLLVKLIPFQVVITDFGLSKVVPDTTLLKTFCGTLTYAAPEVFPGLSDGHGSKVDVWSLGVIIFEWIYGLPTLPAFPKARTKRGTITTSQWYDWVADWTALLLRRLEDEDEDQLIKILFHMIEVNARERWPTNRCLALGFENGLFKRRRVDGLVVCTNDSYDPIVPAEEGNGGTQAPTTALPSVRASPPQSLASIDSEATVILGNTWDREGSSSPR</sequence>
<gene>
    <name evidence="1" type="ORF">LTS18_013313</name>
</gene>
<reference evidence="1" key="1">
    <citation type="submission" date="2024-09" db="EMBL/GenBank/DDBJ databases">
        <title>Black Yeasts Isolated from many extreme environments.</title>
        <authorList>
            <person name="Coleine C."/>
            <person name="Stajich J.E."/>
            <person name="Selbmann L."/>
        </authorList>
    </citation>
    <scope>NUCLEOTIDE SEQUENCE</scope>
    <source>
        <strain evidence="1">CCFEE 5737</strain>
    </source>
</reference>
<name>A0ACC3DZA6_9PEZI</name>
<evidence type="ECO:0000313" key="2">
    <source>
        <dbReference type="Proteomes" id="UP001186974"/>
    </source>
</evidence>
<proteinExistence type="predicted"/>